<evidence type="ECO:0000256" key="3">
    <source>
        <dbReference type="ARBA" id="ARBA00023052"/>
    </source>
</evidence>
<dbReference type="EMBL" id="LJSX01000008">
    <property type="protein sequence ID" value="KPQ11318.1"/>
    <property type="molecule type" value="Genomic_DNA"/>
</dbReference>
<dbReference type="InterPro" id="IPR005475">
    <property type="entry name" value="Transketolase-like_Pyr-bd"/>
</dbReference>
<evidence type="ECO:0000313" key="7">
    <source>
        <dbReference type="Proteomes" id="UP000050497"/>
    </source>
</evidence>
<dbReference type="Pfam" id="PF02780">
    <property type="entry name" value="Transketolase_C"/>
    <property type="match status" value="1"/>
</dbReference>
<dbReference type="InterPro" id="IPR033248">
    <property type="entry name" value="Transketolase_C"/>
</dbReference>
<dbReference type="FunFam" id="3.40.50.920:FF:000001">
    <property type="entry name" value="Pyruvate dehydrogenase E1 beta subunit"/>
    <property type="match status" value="1"/>
</dbReference>
<dbReference type="FunFam" id="3.40.50.970:FF:000001">
    <property type="entry name" value="Pyruvate dehydrogenase E1 beta subunit"/>
    <property type="match status" value="1"/>
</dbReference>
<evidence type="ECO:0000259" key="4">
    <source>
        <dbReference type="SMART" id="SM00861"/>
    </source>
</evidence>
<dbReference type="SUPFAM" id="SSF52518">
    <property type="entry name" value="Thiamin diphosphate-binding fold (THDP-binding)"/>
    <property type="match status" value="1"/>
</dbReference>
<dbReference type="InterPro" id="IPR029061">
    <property type="entry name" value="THDP-binding"/>
</dbReference>
<keyword evidence="3" id="KW-0786">Thiamine pyrophosphate</keyword>
<dbReference type="Proteomes" id="UP000182800">
    <property type="component" value="Unassembled WGS sequence"/>
</dbReference>
<reference evidence="5 7" key="1">
    <citation type="submission" date="2015-09" db="EMBL/GenBank/DDBJ databases">
        <title>Identification and resolution of microdiversity through metagenomic sequencing of parallel consortia.</title>
        <authorList>
            <person name="Nelson W.C."/>
            <person name="Romine M.F."/>
            <person name="Lindemann S.R."/>
        </authorList>
    </citation>
    <scope>NUCLEOTIDE SEQUENCE [LARGE SCALE GENOMIC DNA]</scope>
    <source>
        <strain evidence="5">HL-109</strain>
    </source>
</reference>
<proteinExistence type="predicted"/>
<dbReference type="Pfam" id="PF02779">
    <property type="entry name" value="Transket_pyr"/>
    <property type="match status" value="1"/>
</dbReference>
<evidence type="ECO:0000256" key="1">
    <source>
        <dbReference type="ARBA" id="ARBA00001964"/>
    </source>
</evidence>
<dbReference type="SUPFAM" id="SSF52922">
    <property type="entry name" value="TK C-terminal domain-like"/>
    <property type="match status" value="1"/>
</dbReference>
<feature type="domain" description="Transketolase-like pyrimidine-binding" evidence="4">
    <location>
        <begin position="4"/>
        <end position="178"/>
    </location>
</feature>
<dbReference type="STRING" id="1653334.GA0071312_3006"/>
<evidence type="ECO:0000313" key="6">
    <source>
        <dbReference type="EMBL" id="SCC82032.1"/>
    </source>
</evidence>
<evidence type="ECO:0000256" key="2">
    <source>
        <dbReference type="ARBA" id="ARBA00023002"/>
    </source>
</evidence>
<keyword evidence="2 5" id="KW-0560">Oxidoreductase</keyword>
<dbReference type="PATRIC" id="fig|1653334.4.peg.2414"/>
<evidence type="ECO:0000313" key="5">
    <source>
        <dbReference type="EMBL" id="KPQ11318.1"/>
    </source>
</evidence>
<dbReference type="EMBL" id="FMBM01000002">
    <property type="protein sequence ID" value="SCC82032.1"/>
    <property type="molecule type" value="Genomic_DNA"/>
</dbReference>
<dbReference type="CDD" id="cd07036">
    <property type="entry name" value="TPP_PYR_E1-PDHc-beta_like"/>
    <property type="match status" value="1"/>
</dbReference>
<keyword evidence="5" id="KW-0670">Pyruvate</keyword>
<reference evidence="6 8" key="2">
    <citation type="submission" date="2016-08" db="EMBL/GenBank/DDBJ databases">
        <authorList>
            <person name="Varghese N."/>
            <person name="Submissions Spin"/>
        </authorList>
    </citation>
    <scope>NUCLEOTIDE SEQUENCE [LARGE SCALE GENOMIC DNA]</scope>
    <source>
        <strain evidence="6 8">HL-109</strain>
    </source>
</reference>
<dbReference type="Proteomes" id="UP000050497">
    <property type="component" value="Unassembled WGS sequence"/>
</dbReference>
<dbReference type="PANTHER" id="PTHR43257:SF2">
    <property type="entry name" value="PYRUVATE DEHYDROGENASE E1 COMPONENT SUBUNIT BETA"/>
    <property type="match status" value="1"/>
</dbReference>
<keyword evidence="8" id="KW-1185">Reference proteome</keyword>
<sequence>MSTINYLEAGTRAVREEMQRDASVWALGEDLGRGGVFGQYKGLIDEFGPARIADTPISEACIMGAAVGAAMTGTRPIVEMRFSDFALCAIDELINQAAKARFMFGGQMRVPMVVREPMGMWRSSAAQHSQSLESWYTHIPGLVVVAPATPADNLGLLKSAIRNDDPVVYLEHKHLWPLEGAVPDGEHLVPLGEAEIVREGRDLTLVTWSATRHTCVAAAQALEEQGIDAEIIDLRTLWPWDRDRVFASVEKTGRLIVAHEAVAVSGFGAEIAATVAQELHHRLKAPVQRLGAPRIPIAYAPPLEDAARVTCEKIIDAATALCLPVTAS</sequence>
<organism evidence="5 7">
    <name type="scientific">Saliniramus fredricksonii</name>
    <dbReference type="NCBI Taxonomy" id="1653334"/>
    <lineage>
        <taxon>Bacteria</taxon>
        <taxon>Pseudomonadati</taxon>
        <taxon>Pseudomonadota</taxon>
        <taxon>Alphaproteobacteria</taxon>
        <taxon>Hyphomicrobiales</taxon>
        <taxon>Salinarimonadaceae</taxon>
        <taxon>Saliniramus</taxon>
    </lineage>
</organism>
<dbReference type="NCBIfam" id="NF006667">
    <property type="entry name" value="PRK09212.1"/>
    <property type="match status" value="1"/>
</dbReference>
<dbReference type="Gene3D" id="3.40.50.970">
    <property type="match status" value="1"/>
</dbReference>
<dbReference type="SMART" id="SM00861">
    <property type="entry name" value="Transket_pyr"/>
    <property type="match status" value="1"/>
</dbReference>
<dbReference type="OrthoDB" id="9780894at2"/>
<gene>
    <name evidence="5" type="primary">pdhB</name>
    <name evidence="6" type="ORF">GA0071312_3006</name>
    <name evidence="5" type="ORF">HLUCCO17_06695</name>
</gene>
<dbReference type="Gene3D" id="3.40.50.920">
    <property type="match status" value="1"/>
</dbReference>
<dbReference type="GO" id="GO:0004739">
    <property type="term" value="F:pyruvate dehydrogenase (acetyl-transferring) activity"/>
    <property type="evidence" value="ECO:0007669"/>
    <property type="project" value="UniProtKB-EC"/>
</dbReference>
<dbReference type="RefSeq" id="WP_074445603.1">
    <property type="nucleotide sequence ID" value="NZ_FMBM01000002.1"/>
</dbReference>
<dbReference type="AlphaFoldDB" id="A0A0P8BNY7"/>
<name>A0A0P8BNY7_9HYPH</name>
<comment type="cofactor">
    <cofactor evidence="1">
        <name>thiamine diphosphate</name>
        <dbReference type="ChEBI" id="CHEBI:58937"/>
    </cofactor>
</comment>
<protein>
    <submittedName>
        <fullName evidence="6">Pyruvate dehydrogenase E1 component beta subunit</fullName>
    </submittedName>
    <submittedName>
        <fullName evidence="5">Pyruvate dehydrogenase E1 component subunit beta</fullName>
        <ecNumber evidence="5">1.2.4.1</ecNumber>
    </submittedName>
</protein>
<evidence type="ECO:0000313" key="8">
    <source>
        <dbReference type="Proteomes" id="UP000182800"/>
    </source>
</evidence>
<comment type="caution">
    <text evidence="5">The sequence shown here is derived from an EMBL/GenBank/DDBJ whole genome shotgun (WGS) entry which is preliminary data.</text>
</comment>
<dbReference type="EC" id="1.2.4.1" evidence="5"/>
<dbReference type="InterPro" id="IPR009014">
    <property type="entry name" value="Transketo_C/PFOR_II"/>
</dbReference>
<dbReference type="PANTHER" id="PTHR43257">
    <property type="entry name" value="PYRUVATE DEHYDROGENASE E1 COMPONENT BETA SUBUNIT"/>
    <property type="match status" value="1"/>
</dbReference>
<accession>A0A0P8BNY7</accession>